<dbReference type="Proteomes" id="UP001154312">
    <property type="component" value="Unassembled WGS sequence"/>
</dbReference>
<reference evidence="1" key="1">
    <citation type="submission" date="2022-02" db="EMBL/GenBank/DDBJ databases">
        <authorList>
            <person name="Leng L."/>
        </authorList>
    </citation>
    <scope>NUCLEOTIDE SEQUENCE</scope>
    <source>
        <strain evidence="1">JI</strain>
    </source>
</reference>
<evidence type="ECO:0000313" key="2">
    <source>
        <dbReference type="Proteomes" id="UP001154312"/>
    </source>
</evidence>
<organism evidence="1 2">
    <name type="scientific">Pelotomaculum isophthalicicum JI</name>
    <dbReference type="NCBI Taxonomy" id="947010"/>
    <lineage>
        <taxon>Bacteria</taxon>
        <taxon>Bacillati</taxon>
        <taxon>Bacillota</taxon>
        <taxon>Clostridia</taxon>
        <taxon>Eubacteriales</taxon>
        <taxon>Desulfotomaculaceae</taxon>
        <taxon>Pelotomaculum</taxon>
    </lineage>
</organism>
<proteinExistence type="predicted"/>
<dbReference type="EMBL" id="JAKOAV010000008">
    <property type="protein sequence ID" value="MDF9407988.1"/>
    <property type="molecule type" value="Genomic_DNA"/>
</dbReference>
<keyword evidence="2" id="KW-1185">Reference proteome</keyword>
<gene>
    <name evidence="1" type="ORF">L7E55_06380</name>
</gene>
<protein>
    <submittedName>
        <fullName evidence="1">Uncharacterized protein</fullName>
    </submittedName>
</protein>
<sequence length="75" mass="8313">MKTEIYLGKINLAMAQGNAGIFYGDNTLKGWRASSKRNLSLGRVNGDGNFIASRLNFLNDSDIIDMFVKTQEPKS</sequence>
<comment type="caution">
    <text evidence="1">The sequence shown here is derived from an EMBL/GenBank/DDBJ whole genome shotgun (WGS) entry which is preliminary data.</text>
</comment>
<name>A0A9X4H5B6_9FIRM</name>
<evidence type="ECO:0000313" key="1">
    <source>
        <dbReference type="EMBL" id="MDF9407988.1"/>
    </source>
</evidence>
<dbReference type="AlphaFoldDB" id="A0A9X4H5B6"/>
<dbReference type="RefSeq" id="WP_277443254.1">
    <property type="nucleotide sequence ID" value="NZ_JAKOAV010000008.1"/>
</dbReference>
<accession>A0A9X4H5B6</accession>